<evidence type="ECO:0000256" key="1">
    <source>
        <dbReference type="ARBA" id="ARBA00022741"/>
    </source>
</evidence>
<dbReference type="InterPro" id="IPR009000">
    <property type="entry name" value="Transl_B-barrel_sf"/>
</dbReference>
<dbReference type="Pfam" id="PF13184">
    <property type="entry name" value="KH_NusA_1st"/>
    <property type="match status" value="1"/>
</dbReference>
<proteinExistence type="predicted"/>
<dbReference type="Pfam" id="PF11987">
    <property type="entry name" value="IF-2"/>
    <property type="match status" value="1"/>
</dbReference>
<dbReference type="Pfam" id="PF03144">
    <property type="entry name" value="GTP_EFTU_D2"/>
    <property type="match status" value="1"/>
</dbReference>
<evidence type="ECO:0000259" key="6">
    <source>
        <dbReference type="Pfam" id="PF22042"/>
    </source>
</evidence>
<dbReference type="InterPro" id="IPR004161">
    <property type="entry name" value="EFTu-like_2"/>
</dbReference>
<dbReference type="SUPFAM" id="SSF54814">
    <property type="entry name" value="Prokaryotic type KH domain (KH-domain type II)"/>
    <property type="match status" value="1"/>
</dbReference>
<dbReference type="AlphaFoldDB" id="A0A9N9CV80"/>
<sequence>VDLKGVSEDKLKSLPDNGPISDLKNATPAGTAYKYKDYVKLNAAGDGNCFLNSFSVFLTGKNGDASLALPLRVKEVREKSVEDIPQIILTRADDLFIRKLLAQEIPQIKEGVIAIRDILRLPGLVSKVMVERGKVAMEKGLKLDPAGTCIGEEGEKAKSVSRLIYPERIDFADWTEDKKRLLPKLLSPASPNRPAQGVVVDSYPHPQTNSQISELLVRDGELRIKDTIFLNGKFGQVKMMLNIRGQKITTAHPSDIVQIVGLNIPAELGDKFVVVNDEKTTAKIENDEKKNVNLVLSADSQNSLEALSELIRKKNTPNFNFSIVYTTVGNLNSFALDLTKITSSTVLIFGYQPPQQQASTLKENNIPFFSSKIIYEIGEKLAEIINRHQEIEEIEEVVGTALVKVVFEFSKGNIAGCQVTSGKISRNKRVYVLQGKEEKKVFVGEIKSLESNKVEKNEVSSGQECGIVLKGFDKFQEGDKIIAFHLIKKNVIQ</sequence>
<feature type="domain" description="Translation initiation factor IF- 2" evidence="4">
    <location>
        <begin position="278"/>
        <end position="380"/>
    </location>
</feature>
<dbReference type="FunFam" id="2.40.30.10:FF:000008">
    <property type="entry name" value="Translation initiation factor IF-2"/>
    <property type="match status" value="1"/>
</dbReference>
<keyword evidence="2" id="KW-0342">GTP-binding</keyword>
<accession>A0A9N9CV80</accession>
<dbReference type="Gene3D" id="2.40.30.10">
    <property type="entry name" value="Translation factors"/>
    <property type="match status" value="2"/>
</dbReference>
<protein>
    <submittedName>
        <fullName evidence="7">2683_t:CDS:1</fullName>
    </submittedName>
</protein>
<dbReference type="InterPro" id="IPR015760">
    <property type="entry name" value="TIF_IF2"/>
</dbReference>
<dbReference type="InterPro" id="IPR025249">
    <property type="entry name" value="TF_NusA_KH_1st"/>
</dbReference>
<feature type="domain" description="Elongation factor G-like" evidence="6">
    <location>
        <begin position="194"/>
        <end position="275"/>
    </location>
</feature>
<evidence type="ECO:0000259" key="5">
    <source>
        <dbReference type="Pfam" id="PF13184"/>
    </source>
</evidence>
<evidence type="ECO:0000313" key="7">
    <source>
        <dbReference type="EMBL" id="CAG8612958.1"/>
    </source>
</evidence>
<dbReference type="OrthoDB" id="2425258at2759"/>
<organism evidence="7 8">
    <name type="scientific">Paraglomus occultum</name>
    <dbReference type="NCBI Taxonomy" id="144539"/>
    <lineage>
        <taxon>Eukaryota</taxon>
        <taxon>Fungi</taxon>
        <taxon>Fungi incertae sedis</taxon>
        <taxon>Mucoromycota</taxon>
        <taxon>Glomeromycotina</taxon>
        <taxon>Glomeromycetes</taxon>
        <taxon>Paraglomerales</taxon>
        <taxon>Paraglomeraceae</taxon>
        <taxon>Paraglomus</taxon>
    </lineage>
</organism>
<dbReference type="InterPro" id="IPR036925">
    <property type="entry name" value="TIF_IF2_dom3_sf"/>
</dbReference>
<dbReference type="InterPro" id="IPR053905">
    <property type="entry name" value="EF-G-like_DII"/>
</dbReference>
<dbReference type="CDD" id="cd03692">
    <property type="entry name" value="mtIF2_IVc"/>
    <property type="match status" value="1"/>
</dbReference>
<evidence type="ECO:0000259" key="3">
    <source>
        <dbReference type="Pfam" id="PF03144"/>
    </source>
</evidence>
<reference evidence="7" key="1">
    <citation type="submission" date="2021-06" db="EMBL/GenBank/DDBJ databases">
        <authorList>
            <person name="Kallberg Y."/>
            <person name="Tangrot J."/>
            <person name="Rosling A."/>
        </authorList>
    </citation>
    <scope>NUCLEOTIDE SEQUENCE</scope>
    <source>
        <strain evidence="7">IA702</strain>
    </source>
</reference>
<dbReference type="GO" id="GO:0003743">
    <property type="term" value="F:translation initiation factor activity"/>
    <property type="evidence" value="ECO:0007669"/>
    <property type="project" value="TreeGrafter"/>
</dbReference>
<name>A0A9N9CV80_9GLOM</name>
<dbReference type="SUPFAM" id="SSF52156">
    <property type="entry name" value="Initiation factor IF2/eIF5b, domain 3"/>
    <property type="match status" value="1"/>
</dbReference>
<dbReference type="GO" id="GO:0006353">
    <property type="term" value="P:DNA-templated transcription termination"/>
    <property type="evidence" value="ECO:0007669"/>
    <property type="project" value="UniProtKB-KW"/>
</dbReference>
<dbReference type="GO" id="GO:0005525">
    <property type="term" value="F:GTP binding"/>
    <property type="evidence" value="ECO:0007669"/>
    <property type="project" value="UniProtKB-KW"/>
</dbReference>
<evidence type="ECO:0000259" key="4">
    <source>
        <dbReference type="Pfam" id="PF11987"/>
    </source>
</evidence>
<feature type="domain" description="Translation elongation factor EFTu-like" evidence="3">
    <location>
        <begin position="412"/>
        <end position="478"/>
    </location>
</feature>
<dbReference type="Pfam" id="PF22042">
    <property type="entry name" value="EF-G_D2"/>
    <property type="match status" value="1"/>
</dbReference>
<evidence type="ECO:0000256" key="2">
    <source>
        <dbReference type="ARBA" id="ARBA00023134"/>
    </source>
</evidence>
<dbReference type="SUPFAM" id="SSF50447">
    <property type="entry name" value="Translation proteins"/>
    <property type="match status" value="2"/>
</dbReference>
<keyword evidence="8" id="KW-1185">Reference proteome</keyword>
<dbReference type="GO" id="GO:0005737">
    <property type="term" value="C:cytoplasm"/>
    <property type="evidence" value="ECO:0007669"/>
    <property type="project" value="TreeGrafter"/>
</dbReference>
<dbReference type="EMBL" id="CAJVPJ010002101">
    <property type="protein sequence ID" value="CAG8612958.1"/>
    <property type="molecule type" value="Genomic_DNA"/>
</dbReference>
<dbReference type="InterPro" id="IPR009019">
    <property type="entry name" value="KH_sf_prok-type"/>
</dbReference>
<dbReference type="PANTHER" id="PTHR43381:SF5">
    <property type="entry name" value="TR-TYPE G DOMAIN-CONTAINING PROTEIN"/>
    <property type="match status" value="1"/>
</dbReference>
<gene>
    <name evidence="7" type="ORF">POCULU_LOCUS8039</name>
</gene>
<comment type="caution">
    <text evidence="7">The sequence shown here is derived from an EMBL/GenBank/DDBJ whole genome shotgun (WGS) entry which is preliminary data.</text>
</comment>
<evidence type="ECO:0000313" key="8">
    <source>
        <dbReference type="Proteomes" id="UP000789572"/>
    </source>
</evidence>
<feature type="domain" description="Transcription factor NusA first KH" evidence="5">
    <location>
        <begin position="92"/>
        <end position="174"/>
    </location>
</feature>
<dbReference type="Gene3D" id="3.30.300.20">
    <property type="match status" value="1"/>
</dbReference>
<feature type="non-terminal residue" evidence="7">
    <location>
        <position position="493"/>
    </location>
</feature>
<dbReference type="InterPro" id="IPR015946">
    <property type="entry name" value="KH_dom-like_a/b"/>
</dbReference>
<dbReference type="InterPro" id="IPR023115">
    <property type="entry name" value="TIF_IF2_dom3"/>
</dbReference>
<keyword evidence="1" id="KW-0547">Nucleotide-binding</keyword>
<dbReference type="PANTHER" id="PTHR43381">
    <property type="entry name" value="TRANSLATION INITIATION FACTOR IF-2-RELATED"/>
    <property type="match status" value="1"/>
</dbReference>
<dbReference type="GO" id="GO:0003723">
    <property type="term" value="F:RNA binding"/>
    <property type="evidence" value="ECO:0007669"/>
    <property type="project" value="UniProtKB-KW"/>
</dbReference>
<dbReference type="Proteomes" id="UP000789572">
    <property type="component" value="Unassembled WGS sequence"/>
</dbReference>